<dbReference type="Proteomes" id="UP000324629">
    <property type="component" value="Unassembled WGS sequence"/>
</dbReference>
<feature type="compositionally biased region" description="Basic residues" evidence="3">
    <location>
        <begin position="257"/>
        <end position="266"/>
    </location>
</feature>
<dbReference type="PANTHER" id="PTHR10654">
    <property type="entry name" value="CAS SCAFFOLDING PROTEIN"/>
    <property type="match status" value="1"/>
</dbReference>
<dbReference type="Gene3D" id="2.30.30.40">
    <property type="entry name" value="SH3 Domains"/>
    <property type="match status" value="1"/>
</dbReference>
<dbReference type="AlphaFoldDB" id="A0A5J4P458"/>
<keyword evidence="6" id="KW-1185">Reference proteome</keyword>
<dbReference type="GO" id="GO:0005737">
    <property type="term" value="C:cytoplasm"/>
    <property type="evidence" value="ECO:0007669"/>
    <property type="project" value="TreeGrafter"/>
</dbReference>
<dbReference type="FunFam" id="2.30.30.40:FF:000009">
    <property type="entry name" value="Breast cancer anti-estrogen resistance 1"/>
    <property type="match status" value="1"/>
</dbReference>
<dbReference type="InterPro" id="IPR037362">
    <property type="entry name" value="CAS_fam"/>
</dbReference>
<feature type="compositionally biased region" description="Polar residues" evidence="3">
    <location>
        <begin position="267"/>
        <end position="286"/>
    </location>
</feature>
<dbReference type="SMART" id="SM00326">
    <property type="entry name" value="SH3"/>
    <property type="match status" value="1"/>
</dbReference>
<reference evidence="5 6" key="1">
    <citation type="journal article" date="2019" name="Gigascience">
        <title>Whole-genome sequence of the oriental lung fluke Paragonimus westermani.</title>
        <authorList>
            <person name="Oey H."/>
            <person name="Zakrzewski M."/>
            <person name="Narain K."/>
            <person name="Devi K.R."/>
            <person name="Agatsuma T."/>
            <person name="Nawaratna S."/>
            <person name="Gobert G.N."/>
            <person name="Jones M.K."/>
            <person name="Ragan M.A."/>
            <person name="McManus D.P."/>
            <person name="Krause L."/>
        </authorList>
    </citation>
    <scope>NUCLEOTIDE SEQUENCE [LARGE SCALE GENOMIC DNA]</scope>
    <source>
        <strain evidence="5 6">IND2009</strain>
    </source>
</reference>
<dbReference type="PANTHER" id="PTHR10654:SF14">
    <property type="entry name" value="EMBRYONAL FYN-ASSOCIATED SUBSTRATE"/>
    <property type="match status" value="1"/>
</dbReference>
<evidence type="ECO:0000256" key="2">
    <source>
        <dbReference type="PROSITE-ProRule" id="PRU00192"/>
    </source>
</evidence>
<feature type="region of interest" description="Disordered" evidence="3">
    <location>
        <begin position="502"/>
        <end position="532"/>
    </location>
</feature>
<name>A0A5J4P458_9TREM</name>
<keyword evidence="1 2" id="KW-0728">SH3 domain</keyword>
<evidence type="ECO:0000256" key="3">
    <source>
        <dbReference type="SAM" id="MobiDB-lite"/>
    </source>
</evidence>
<evidence type="ECO:0000259" key="4">
    <source>
        <dbReference type="PROSITE" id="PS50002"/>
    </source>
</evidence>
<feature type="region of interest" description="Disordered" evidence="3">
    <location>
        <begin position="256"/>
        <end position="292"/>
    </location>
</feature>
<dbReference type="GO" id="GO:0007169">
    <property type="term" value="P:cell surface receptor protein tyrosine kinase signaling pathway"/>
    <property type="evidence" value="ECO:0007669"/>
    <property type="project" value="TreeGrafter"/>
</dbReference>
<evidence type="ECO:0000256" key="1">
    <source>
        <dbReference type="ARBA" id="ARBA00022443"/>
    </source>
</evidence>
<accession>A0A5J4P458</accession>
<dbReference type="PROSITE" id="PS50002">
    <property type="entry name" value="SH3"/>
    <property type="match status" value="1"/>
</dbReference>
<feature type="compositionally biased region" description="Polar residues" evidence="3">
    <location>
        <begin position="522"/>
        <end position="532"/>
    </location>
</feature>
<protein>
    <recommendedName>
        <fullName evidence="4">SH3 domain-containing protein</fullName>
    </recommendedName>
</protein>
<evidence type="ECO:0000313" key="6">
    <source>
        <dbReference type="Proteomes" id="UP000324629"/>
    </source>
</evidence>
<feature type="compositionally biased region" description="Polar residues" evidence="3">
    <location>
        <begin position="503"/>
        <end position="515"/>
    </location>
</feature>
<dbReference type="InterPro" id="IPR001452">
    <property type="entry name" value="SH3_domain"/>
</dbReference>
<dbReference type="SUPFAM" id="SSF50044">
    <property type="entry name" value="SH3-domain"/>
    <property type="match status" value="1"/>
</dbReference>
<feature type="domain" description="SH3" evidence="4">
    <location>
        <begin position="48"/>
        <end position="110"/>
    </location>
</feature>
<dbReference type="EMBL" id="QNGE01000052">
    <property type="protein sequence ID" value="KAA3682203.1"/>
    <property type="molecule type" value="Genomic_DNA"/>
</dbReference>
<organism evidence="5 6">
    <name type="scientific">Paragonimus westermani</name>
    <dbReference type="NCBI Taxonomy" id="34504"/>
    <lineage>
        <taxon>Eukaryota</taxon>
        <taxon>Metazoa</taxon>
        <taxon>Spiralia</taxon>
        <taxon>Lophotrochozoa</taxon>
        <taxon>Platyhelminthes</taxon>
        <taxon>Trematoda</taxon>
        <taxon>Digenea</taxon>
        <taxon>Plagiorchiida</taxon>
        <taxon>Troglotremata</taxon>
        <taxon>Troglotrematidae</taxon>
        <taxon>Paragonimus</taxon>
    </lineage>
</organism>
<dbReference type="GO" id="GO:0016477">
    <property type="term" value="P:cell migration"/>
    <property type="evidence" value="ECO:0007669"/>
    <property type="project" value="TreeGrafter"/>
</dbReference>
<dbReference type="InterPro" id="IPR036028">
    <property type="entry name" value="SH3-like_dom_sf"/>
</dbReference>
<gene>
    <name evidence="5" type="ORF">DEA37_0014164</name>
</gene>
<dbReference type="GO" id="GO:0005925">
    <property type="term" value="C:focal adhesion"/>
    <property type="evidence" value="ECO:0007669"/>
    <property type="project" value="TreeGrafter"/>
</dbReference>
<proteinExistence type="predicted"/>
<dbReference type="Pfam" id="PF00018">
    <property type="entry name" value="SH3_1"/>
    <property type="match status" value="1"/>
</dbReference>
<sequence length="726" mass="80733">MLWHQSHTLPGDLYATLLSTGICEISFSYHSFAVLFRTNRTMANMRPLKTLLARALYNNEAEFPSELTFHRGEVVTVLERDPKGYEGWWICSLKGQLGIVPGNRFEILGTVEPKHDNHEADVYDDPVDWLEDNRKLPLTLKKPECDSNMSAVYENLTLSPPCSNNRTSGLTDSGNYSNRSSDLSINLPSVMGSQEQHVNLRTPDSQYEDYEDLDAALEPGEVLEQRSTCFEKVARIPQASVPTCIVQRVNPLDNQRKKCTKQHLRGSRSSDFSPTPNNTNNISGNSREPEQLNRGADDACLMALENFSLNGDESFGSVSELDRLQTGLFKRKDEFVRDLNSKQAFIHSFDPIKQRIGINSKRISIILQSHQPEVATKRNQQERAKIGKCENRSIPSELVRQFAEDLSVFTQICTSMVTTAKASSDAGLTRKFIQLKKTLNRIVPQINRMLEELSPPGLTLRSGKMQILGKLSALLQCLMRTLDAVDTTVLANSSLLFNRKEINPSTDSTPPQCLSGNEILPPTSSLDSTSISRPSFTKMPDFRIPATQTILTHNSPASDPQLDGQLENLRVQCEQSLNSVQSLLDLVGPFASSNSHSISSKSPLTPNILTYHVKAVMKQCVELIRSVAGCRSFIRDTLLIDPLIFASLCDELESKGGGLCETLKGLVIQTKEVNRYLTDKNGQNRAINHEVPLPGPLLQRLHGSGRSVSLSVGALMKYLQTYHCSA</sequence>
<dbReference type="CDD" id="cd11844">
    <property type="entry name" value="SH3_CAS"/>
    <property type="match status" value="1"/>
</dbReference>
<evidence type="ECO:0000313" key="5">
    <source>
        <dbReference type="EMBL" id="KAA3682203.1"/>
    </source>
</evidence>
<dbReference type="GO" id="GO:0005886">
    <property type="term" value="C:plasma membrane"/>
    <property type="evidence" value="ECO:0007669"/>
    <property type="project" value="TreeGrafter"/>
</dbReference>
<comment type="caution">
    <text evidence="5">The sequence shown here is derived from an EMBL/GenBank/DDBJ whole genome shotgun (WGS) entry which is preliminary data.</text>
</comment>